<dbReference type="InterPro" id="IPR001347">
    <property type="entry name" value="SIS_dom"/>
</dbReference>
<dbReference type="GO" id="GO:0003677">
    <property type="term" value="F:DNA binding"/>
    <property type="evidence" value="ECO:0007669"/>
    <property type="project" value="UniProtKB-KW"/>
</dbReference>
<dbReference type="PROSITE" id="PS51464">
    <property type="entry name" value="SIS"/>
    <property type="match status" value="1"/>
</dbReference>
<dbReference type="CDD" id="cd05013">
    <property type="entry name" value="SIS_RpiR"/>
    <property type="match status" value="1"/>
</dbReference>
<dbReference type="RefSeq" id="WP_100609242.1">
    <property type="nucleotide sequence ID" value="NZ_CP024962.1"/>
</dbReference>
<evidence type="ECO:0000256" key="3">
    <source>
        <dbReference type="ARBA" id="ARBA00023163"/>
    </source>
</evidence>
<dbReference type="InterPro" id="IPR046348">
    <property type="entry name" value="SIS_dom_sf"/>
</dbReference>
<keyword evidence="2" id="KW-0238">DNA-binding</keyword>
<dbReference type="PANTHER" id="PTHR30514:SF1">
    <property type="entry name" value="HTH-TYPE TRANSCRIPTIONAL REGULATOR HEXR-RELATED"/>
    <property type="match status" value="1"/>
</dbReference>
<keyword evidence="3" id="KW-0804">Transcription</keyword>
<evidence type="ECO:0000313" key="4">
    <source>
        <dbReference type="EMBL" id="ATZ16291.1"/>
    </source>
</evidence>
<reference evidence="4 5" key="1">
    <citation type="submission" date="2017-11" db="EMBL/GenBank/DDBJ databases">
        <title>Genome sequence of Entomoplasma freundtii BARC 318 (ATCC 51999).</title>
        <authorList>
            <person name="Lo W.-S."/>
            <person name="Gasparich G.E."/>
            <person name="Kuo C.-H."/>
        </authorList>
    </citation>
    <scope>NUCLEOTIDE SEQUENCE [LARGE SCALE GENOMIC DNA]</scope>
    <source>
        <strain evidence="4 5">BARC 318</strain>
    </source>
</reference>
<name>A0A2K8NU53_9MOLU</name>
<dbReference type="KEGG" id="efr:EFREU_v1c02650"/>
<dbReference type="GO" id="GO:0003700">
    <property type="term" value="F:DNA-binding transcription factor activity"/>
    <property type="evidence" value="ECO:0007669"/>
    <property type="project" value="InterPro"/>
</dbReference>
<dbReference type="SUPFAM" id="SSF46689">
    <property type="entry name" value="Homeodomain-like"/>
    <property type="match status" value="1"/>
</dbReference>
<dbReference type="OrthoDB" id="388503at2"/>
<evidence type="ECO:0000256" key="1">
    <source>
        <dbReference type="ARBA" id="ARBA00023015"/>
    </source>
</evidence>
<dbReference type="PROSITE" id="PS51071">
    <property type="entry name" value="HTH_RPIR"/>
    <property type="match status" value="1"/>
</dbReference>
<evidence type="ECO:0000256" key="2">
    <source>
        <dbReference type="ARBA" id="ARBA00023125"/>
    </source>
</evidence>
<dbReference type="AlphaFoldDB" id="A0A2K8NU53"/>
<dbReference type="PANTHER" id="PTHR30514">
    <property type="entry name" value="GLUCOKINASE"/>
    <property type="match status" value="1"/>
</dbReference>
<dbReference type="InterPro" id="IPR009057">
    <property type="entry name" value="Homeodomain-like_sf"/>
</dbReference>
<gene>
    <name evidence="4" type="ORF">EFREU_v1c02650</name>
</gene>
<dbReference type="Proteomes" id="UP000232222">
    <property type="component" value="Chromosome"/>
</dbReference>
<keyword evidence="1" id="KW-0805">Transcription regulation</keyword>
<dbReference type="InterPro" id="IPR036388">
    <property type="entry name" value="WH-like_DNA-bd_sf"/>
</dbReference>
<dbReference type="Pfam" id="PF01380">
    <property type="entry name" value="SIS"/>
    <property type="match status" value="1"/>
</dbReference>
<proteinExistence type="predicted"/>
<dbReference type="SUPFAM" id="SSF53697">
    <property type="entry name" value="SIS domain"/>
    <property type="match status" value="1"/>
</dbReference>
<dbReference type="Gene3D" id="3.40.50.10490">
    <property type="entry name" value="Glucose-6-phosphate isomerase like protein, domain 1"/>
    <property type="match status" value="1"/>
</dbReference>
<dbReference type="GO" id="GO:1901135">
    <property type="term" value="P:carbohydrate derivative metabolic process"/>
    <property type="evidence" value="ECO:0007669"/>
    <property type="project" value="InterPro"/>
</dbReference>
<protein>
    <submittedName>
        <fullName evidence="4">RpiR family transcriptional regulator</fullName>
    </submittedName>
</protein>
<dbReference type="InterPro" id="IPR047640">
    <property type="entry name" value="RpiR-like"/>
</dbReference>
<dbReference type="InterPro" id="IPR000281">
    <property type="entry name" value="HTH_RpiR"/>
</dbReference>
<sequence>MSKSAYSFLIKNKNNSPLLALIYDQWKKGESLEINELAHKAYLSKSSITRYFQTAGFDGFKEFKYILQNENISSVAPETSFNDYAFEEEIMIQPILVTSKLNGLEVYNQAISWLENAGCNYILGVGGNLSVCFEFRVRLERLGFQTSYFSDVHNMFVSLTRAKASDLLWVFSYSGETPEILHLTKEAKNHDLKIIAITRSGNNSLSQLADLCFQIDDSENLVRLLAFKSRIAMTYVIYKLIAMVIEQKSEFYHQRLTANIY</sequence>
<dbReference type="Gene3D" id="1.10.10.10">
    <property type="entry name" value="Winged helix-like DNA-binding domain superfamily/Winged helix DNA-binding domain"/>
    <property type="match status" value="1"/>
</dbReference>
<evidence type="ECO:0000313" key="5">
    <source>
        <dbReference type="Proteomes" id="UP000232222"/>
    </source>
</evidence>
<organism evidence="4 5">
    <name type="scientific">Entomoplasma freundtii</name>
    <dbReference type="NCBI Taxonomy" id="74700"/>
    <lineage>
        <taxon>Bacteria</taxon>
        <taxon>Bacillati</taxon>
        <taxon>Mycoplasmatota</taxon>
        <taxon>Mollicutes</taxon>
        <taxon>Entomoplasmatales</taxon>
        <taxon>Entomoplasmataceae</taxon>
        <taxon>Entomoplasma</taxon>
    </lineage>
</organism>
<dbReference type="EMBL" id="CP024962">
    <property type="protein sequence ID" value="ATZ16291.1"/>
    <property type="molecule type" value="Genomic_DNA"/>
</dbReference>
<accession>A0A2K8NU53</accession>
<keyword evidence="5" id="KW-1185">Reference proteome</keyword>
<dbReference type="GO" id="GO:0097367">
    <property type="term" value="F:carbohydrate derivative binding"/>
    <property type="evidence" value="ECO:0007669"/>
    <property type="project" value="InterPro"/>
</dbReference>
<dbReference type="InterPro" id="IPR035472">
    <property type="entry name" value="RpiR-like_SIS"/>
</dbReference>
<dbReference type="Pfam" id="PF01418">
    <property type="entry name" value="HTH_6"/>
    <property type="match status" value="1"/>
</dbReference>